<dbReference type="AlphaFoldDB" id="A0A428MZT4"/>
<dbReference type="EMBL" id="RBVX01000022">
    <property type="protein sequence ID" value="RSL31638.1"/>
    <property type="molecule type" value="Genomic_DNA"/>
</dbReference>
<proteinExistence type="predicted"/>
<protein>
    <submittedName>
        <fullName evidence="1">GAF domain-containing protein</fullName>
    </submittedName>
</protein>
<gene>
    <name evidence="1" type="ORF">D7Z54_19535</name>
</gene>
<evidence type="ECO:0000313" key="2">
    <source>
        <dbReference type="Proteomes" id="UP000275076"/>
    </source>
</evidence>
<name>A0A428MZT4_9BACI</name>
<comment type="caution">
    <text evidence="1">The sequence shown here is derived from an EMBL/GenBank/DDBJ whole genome shotgun (WGS) entry which is preliminary data.</text>
</comment>
<reference evidence="1 2" key="1">
    <citation type="submission" date="2018-10" db="EMBL/GenBank/DDBJ databases">
        <title>Draft genome sequence of Bacillus salarius IM0101, isolated from a hypersaline soil in Inner Mongolia, China.</title>
        <authorList>
            <person name="Yamprayoonswat W."/>
            <person name="Boonvisut S."/>
            <person name="Jumpathong W."/>
            <person name="Sittihan S."/>
            <person name="Ruangsuj P."/>
            <person name="Wanthongcharoen S."/>
            <person name="Thongpramul N."/>
            <person name="Pimmason S."/>
            <person name="Yu B."/>
            <person name="Yasawong M."/>
        </authorList>
    </citation>
    <scope>NUCLEOTIDE SEQUENCE [LARGE SCALE GENOMIC DNA]</scope>
    <source>
        <strain evidence="1 2">IM0101</strain>
    </source>
</reference>
<sequence length="118" mass="13213">MSIATDLASIRILGSVYQNPTISASISSAVHSLCHEVEYINWAGIYFYEEGEAVLHDYTSTEEHNVSMQSQLSFPIYNKQEEIGVLVVKSKQWIVFDVNDVPTLETVASEIGELTQRT</sequence>
<keyword evidence="2" id="KW-1185">Reference proteome</keyword>
<evidence type="ECO:0000313" key="1">
    <source>
        <dbReference type="EMBL" id="RSL31638.1"/>
    </source>
</evidence>
<dbReference type="RefSeq" id="WP_125558157.1">
    <property type="nucleotide sequence ID" value="NZ_RBVX01000022.1"/>
</dbReference>
<dbReference type="Proteomes" id="UP000275076">
    <property type="component" value="Unassembled WGS sequence"/>
</dbReference>
<dbReference type="InterPro" id="IPR029016">
    <property type="entry name" value="GAF-like_dom_sf"/>
</dbReference>
<dbReference type="OrthoDB" id="2678684at2"/>
<organism evidence="1 2">
    <name type="scientific">Salibacterium salarium</name>
    <dbReference type="NCBI Taxonomy" id="284579"/>
    <lineage>
        <taxon>Bacteria</taxon>
        <taxon>Bacillati</taxon>
        <taxon>Bacillota</taxon>
        <taxon>Bacilli</taxon>
        <taxon>Bacillales</taxon>
        <taxon>Bacillaceae</taxon>
    </lineage>
</organism>
<accession>A0A428MZT4</accession>
<dbReference type="Gene3D" id="3.30.450.40">
    <property type="match status" value="1"/>
</dbReference>
<dbReference type="SUPFAM" id="SSF55781">
    <property type="entry name" value="GAF domain-like"/>
    <property type="match status" value="1"/>
</dbReference>